<organism evidence="7 8">
    <name type="scientific">Ascobolus immersus RN42</name>
    <dbReference type="NCBI Taxonomy" id="1160509"/>
    <lineage>
        <taxon>Eukaryota</taxon>
        <taxon>Fungi</taxon>
        <taxon>Dikarya</taxon>
        <taxon>Ascomycota</taxon>
        <taxon>Pezizomycotina</taxon>
        <taxon>Pezizomycetes</taxon>
        <taxon>Pezizales</taxon>
        <taxon>Ascobolaceae</taxon>
        <taxon>Ascobolus</taxon>
    </lineage>
</organism>
<feature type="domain" description="PROP1-like PPR" evidence="6">
    <location>
        <begin position="239"/>
        <end position="401"/>
    </location>
</feature>
<feature type="repeat" description="PPR" evidence="5">
    <location>
        <begin position="238"/>
        <end position="272"/>
    </location>
</feature>
<dbReference type="Gene3D" id="1.25.40.10">
    <property type="entry name" value="Tetratricopeptide repeat domain"/>
    <property type="match status" value="2"/>
</dbReference>
<feature type="repeat" description="PPR" evidence="5">
    <location>
        <begin position="202"/>
        <end position="236"/>
    </location>
</feature>
<evidence type="ECO:0000256" key="4">
    <source>
        <dbReference type="ARBA" id="ARBA00044511"/>
    </source>
</evidence>
<gene>
    <name evidence="7" type="ORF">BJ508DRAFT_378429</name>
</gene>
<dbReference type="InterPro" id="IPR033443">
    <property type="entry name" value="PROP1-like_PPR_dom"/>
</dbReference>
<proteinExistence type="inferred from homology"/>
<keyword evidence="2" id="KW-0677">Repeat</keyword>
<dbReference type="NCBIfam" id="TIGR00756">
    <property type="entry name" value="PPR"/>
    <property type="match status" value="2"/>
</dbReference>
<evidence type="ECO:0000256" key="2">
    <source>
        <dbReference type="ARBA" id="ARBA00022737"/>
    </source>
</evidence>
<reference evidence="7 8" key="1">
    <citation type="journal article" date="2018" name="Nat. Ecol. Evol.">
        <title>Pezizomycetes genomes reveal the molecular basis of ectomycorrhizal truffle lifestyle.</title>
        <authorList>
            <person name="Murat C."/>
            <person name="Payen T."/>
            <person name="Noel B."/>
            <person name="Kuo A."/>
            <person name="Morin E."/>
            <person name="Chen J."/>
            <person name="Kohler A."/>
            <person name="Krizsan K."/>
            <person name="Balestrini R."/>
            <person name="Da Silva C."/>
            <person name="Montanini B."/>
            <person name="Hainaut M."/>
            <person name="Levati E."/>
            <person name="Barry K.W."/>
            <person name="Belfiori B."/>
            <person name="Cichocki N."/>
            <person name="Clum A."/>
            <person name="Dockter R.B."/>
            <person name="Fauchery L."/>
            <person name="Guy J."/>
            <person name="Iotti M."/>
            <person name="Le Tacon F."/>
            <person name="Lindquist E.A."/>
            <person name="Lipzen A."/>
            <person name="Malagnac F."/>
            <person name="Mello A."/>
            <person name="Molinier V."/>
            <person name="Miyauchi S."/>
            <person name="Poulain J."/>
            <person name="Riccioni C."/>
            <person name="Rubini A."/>
            <person name="Sitrit Y."/>
            <person name="Splivallo R."/>
            <person name="Traeger S."/>
            <person name="Wang M."/>
            <person name="Zifcakova L."/>
            <person name="Wipf D."/>
            <person name="Zambonelli A."/>
            <person name="Paolocci F."/>
            <person name="Nowrousian M."/>
            <person name="Ottonello S."/>
            <person name="Baldrian P."/>
            <person name="Spatafora J.W."/>
            <person name="Henrissat B."/>
            <person name="Nagy L.G."/>
            <person name="Aury J.M."/>
            <person name="Wincker P."/>
            <person name="Grigoriev I.V."/>
            <person name="Bonfante P."/>
            <person name="Martin F.M."/>
        </authorList>
    </citation>
    <scope>NUCLEOTIDE SEQUENCE [LARGE SCALE GENOMIC DNA]</scope>
    <source>
        <strain evidence="7 8">RN42</strain>
    </source>
</reference>
<evidence type="ECO:0000256" key="5">
    <source>
        <dbReference type="PROSITE-ProRule" id="PRU00708"/>
    </source>
</evidence>
<comment type="function">
    <text evidence="3">Regulates mitochondrial small subunit maturation by controlling 15S rRNA 5'-end processing. Localizes to the 5' precursor of the 15S rRNA in a position that is subsequently occupied by mS47 in the mature yeast mtSSU. Uses structure and sequence-specific RNA recognition, binding to a single-stranded region of the precursor and specifically recognizing bases -6 to -1. The exchange of Ccm1 for mS47 is coupled to the irreversible removal of precursor rRNA that is accompanied by conformational changes of the mitoribosomal proteins uS5m and mS26. These conformational changes signal completion of 5'-end rRNA processing through protection of the mature 5'-end of the 15S rRNA and stabilization of mS47. The removal of the 5' precursor together with the dissociation of Ccm1 may be catalyzed by the 5'-3' exoribonuclease Pet127. Involved in the specific removal of group I introns in mitochondrial encoded transcripts.</text>
</comment>
<evidence type="ECO:0000256" key="1">
    <source>
        <dbReference type="ARBA" id="ARBA00006192"/>
    </source>
</evidence>
<keyword evidence="8" id="KW-1185">Reference proteome</keyword>
<dbReference type="InterPro" id="IPR002885">
    <property type="entry name" value="PPR_rpt"/>
</dbReference>
<evidence type="ECO:0000256" key="3">
    <source>
        <dbReference type="ARBA" id="ARBA00044493"/>
    </source>
</evidence>
<comment type="subunit">
    <text evidence="4">Binds to mitochondrial small subunit 15S rRNA.</text>
</comment>
<accession>A0A3N4I8T7</accession>
<dbReference type="PROSITE" id="PS51375">
    <property type="entry name" value="PPR"/>
    <property type="match status" value="4"/>
</dbReference>
<evidence type="ECO:0000313" key="7">
    <source>
        <dbReference type="EMBL" id="RPA78204.1"/>
    </source>
</evidence>
<comment type="similarity">
    <text evidence="1">Belongs to the CCM1 family.</text>
</comment>
<dbReference type="Pfam" id="PF17177">
    <property type="entry name" value="PPR_long"/>
    <property type="match status" value="1"/>
</dbReference>
<dbReference type="PANTHER" id="PTHR47447">
    <property type="entry name" value="OS03G0856100 PROTEIN"/>
    <property type="match status" value="1"/>
</dbReference>
<feature type="repeat" description="PPR" evidence="5">
    <location>
        <begin position="310"/>
        <end position="345"/>
    </location>
</feature>
<dbReference type="Proteomes" id="UP000275078">
    <property type="component" value="Unassembled WGS sequence"/>
</dbReference>
<dbReference type="EMBL" id="ML119714">
    <property type="protein sequence ID" value="RPA78204.1"/>
    <property type="molecule type" value="Genomic_DNA"/>
</dbReference>
<sequence>MLRNGVKAIRSIPPTFLRSSRPIGADPTFVCFSCQIRSLNVKSLIHRAVPGLKRPSTPALKDAVSAFQKHVESLEQEAKDILRRDEVEKEVPLLEITDSKIDEAYDALMAPEPEQVALPEPQQIVKQLPSPFVERLGMDLVRAEDGESDWPLMISKLQEEKGFTEIQTEDMDKFLSMVPAHVRREKLADLETLATNSGNDWSVKTYNFFLSEYLAARDLSKVKDLFREMVDQKNIPATTESYHSLLRAYALENDLKNATQVFRDMQEKGVEPNVKIYNAYLNLAALRSEPEIAWEVFNLMKLRSLSTAPTRQTYTTMIHLCAETKEANKAMDLFTDMTERRGLMPTPDAYNALIHACASDRDYFTQAWKYATEMQQAGFPIGKRELNVLLVACGRTGELTRARLLIKHMLVCGDESKAPNAMSYMSLFRAYANYRPDPKKEFTTADTAFNEALQSEAVKLLPTMAGAQKFAPPRDLIEKQLTYEDIPLSQKIILNKADILPEARAVLTYLRLNHPEFVDTQLMNAYLDICMDQKNPTELQRAYTVEMRGFLDTVREITILAADKEIKAPRILRNCYTFKTAIQSAAASRKLVFGRRVMEDREQYKATIPPKNEDGTADVNLYHQMSDKQRRKIDSQTELDIVRLLAKCELLGEAKQRIAVLAPIYKWEWDDLKTVYTKAIQVEDEGTAAFIKQVTGKADVETRRLERHERRNRRWL</sequence>
<dbReference type="STRING" id="1160509.A0A3N4I8T7"/>
<evidence type="ECO:0000259" key="6">
    <source>
        <dbReference type="Pfam" id="PF17177"/>
    </source>
</evidence>
<protein>
    <recommendedName>
        <fullName evidence="6">PROP1-like PPR domain-containing protein</fullName>
    </recommendedName>
</protein>
<dbReference type="Pfam" id="PF01535">
    <property type="entry name" value="PPR"/>
    <property type="match status" value="1"/>
</dbReference>
<dbReference type="InterPro" id="IPR011990">
    <property type="entry name" value="TPR-like_helical_dom_sf"/>
</dbReference>
<dbReference type="OrthoDB" id="185373at2759"/>
<dbReference type="PANTHER" id="PTHR47447:SF17">
    <property type="entry name" value="OS12G0638900 PROTEIN"/>
    <property type="match status" value="1"/>
</dbReference>
<name>A0A3N4I8T7_ASCIM</name>
<evidence type="ECO:0000313" key="8">
    <source>
        <dbReference type="Proteomes" id="UP000275078"/>
    </source>
</evidence>
<feature type="repeat" description="PPR" evidence="5">
    <location>
        <begin position="346"/>
        <end position="381"/>
    </location>
</feature>
<dbReference type="AlphaFoldDB" id="A0A3N4I8T7"/>